<dbReference type="SUPFAM" id="SSF111369">
    <property type="entry name" value="HlyD-like secretion proteins"/>
    <property type="match status" value="2"/>
</dbReference>
<feature type="domain" description="YbhG-like alpha-helical hairpin" evidence="5">
    <location>
        <begin position="117"/>
        <end position="237"/>
    </location>
</feature>
<dbReference type="AlphaFoldDB" id="A0A1H3XLN3"/>
<dbReference type="GO" id="GO:0030313">
    <property type="term" value="C:cell envelope"/>
    <property type="evidence" value="ECO:0007669"/>
    <property type="project" value="UniProtKB-SubCell"/>
</dbReference>
<proteinExistence type="predicted"/>
<keyword evidence="4" id="KW-1133">Transmembrane helix</keyword>
<dbReference type="Gene3D" id="1.10.287.470">
    <property type="entry name" value="Helix hairpin bin"/>
    <property type="match status" value="2"/>
</dbReference>
<dbReference type="STRING" id="658218.SAMN05216562_1587"/>
<organism evidence="6 7">
    <name type="scientific">Microbulbifer marinus</name>
    <dbReference type="NCBI Taxonomy" id="658218"/>
    <lineage>
        <taxon>Bacteria</taxon>
        <taxon>Pseudomonadati</taxon>
        <taxon>Pseudomonadota</taxon>
        <taxon>Gammaproteobacteria</taxon>
        <taxon>Cellvibrionales</taxon>
        <taxon>Microbulbiferaceae</taxon>
        <taxon>Microbulbifer</taxon>
    </lineage>
</organism>
<evidence type="ECO:0000256" key="1">
    <source>
        <dbReference type="ARBA" id="ARBA00004196"/>
    </source>
</evidence>
<comment type="subcellular location">
    <subcellularLocation>
        <location evidence="1">Cell envelope</location>
    </subcellularLocation>
</comment>
<keyword evidence="2 3" id="KW-0175">Coiled coil</keyword>
<feature type="coiled-coil region" evidence="3">
    <location>
        <begin position="126"/>
        <end position="179"/>
    </location>
</feature>
<keyword evidence="4" id="KW-0472">Membrane</keyword>
<dbReference type="InterPro" id="IPR050465">
    <property type="entry name" value="UPF0194_transport"/>
</dbReference>
<feature type="transmembrane region" description="Helical" evidence="4">
    <location>
        <begin position="51"/>
        <end position="69"/>
    </location>
</feature>
<protein>
    <submittedName>
        <fullName evidence="6">HlyD family secretion protein</fullName>
    </submittedName>
</protein>
<dbReference type="Proteomes" id="UP000198658">
    <property type="component" value="Unassembled WGS sequence"/>
</dbReference>
<dbReference type="PANTHER" id="PTHR32347">
    <property type="entry name" value="EFFLUX SYSTEM COMPONENT YKNX-RELATED"/>
    <property type="match status" value="1"/>
</dbReference>
<reference evidence="7" key="1">
    <citation type="submission" date="2016-10" db="EMBL/GenBank/DDBJ databases">
        <authorList>
            <person name="Varghese N."/>
            <person name="Submissions S."/>
        </authorList>
    </citation>
    <scope>NUCLEOTIDE SEQUENCE [LARGE SCALE GENOMIC DNA]</scope>
    <source>
        <strain evidence="7">CGMCC 1.10657</strain>
    </source>
</reference>
<dbReference type="Pfam" id="PF25881">
    <property type="entry name" value="HH_YBHG"/>
    <property type="match status" value="1"/>
</dbReference>
<evidence type="ECO:0000313" key="6">
    <source>
        <dbReference type="EMBL" id="SDZ99458.1"/>
    </source>
</evidence>
<evidence type="ECO:0000313" key="7">
    <source>
        <dbReference type="Proteomes" id="UP000198658"/>
    </source>
</evidence>
<keyword evidence="7" id="KW-1185">Reference proteome</keyword>
<name>A0A1H3XLN3_9GAMM</name>
<evidence type="ECO:0000256" key="3">
    <source>
        <dbReference type="SAM" id="Coils"/>
    </source>
</evidence>
<evidence type="ECO:0000259" key="5">
    <source>
        <dbReference type="Pfam" id="PF25881"/>
    </source>
</evidence>
<dbReference type="PANTHER" id="PTHR32347:SF29">
    <property type="entry name" value="UPF0194 MEMBRANE PROTEIN YBHG"/>
    <property type="match status" value="1"/>
</dbReference>
<evidence type="ECO:0000256" key="4">
    <source>
        <dbReference type="SAM" id="Phobius"/>
    </source>
</evidence>
<gene>
    <name evidence="6" type="ORF">SAMN05216562_1587</name>
</gene>
<accession>A0A1H3XLN3</accession>
<evidence type="ECO:0000256" key="2">
    <source>
        <dbReference type="ARBA" id="ARBA00023054"/>
    </source>
</evidence>
<keyword evidence="4" id="KW-0812">Transmembrane</keyword>
<dbReference type="EMBL" id="FNQO01000001">
    <property type="protein sequence ID" value="SDZ99458.1"/>
    <property type="molecule type" value="Genomic_DNA"/>
</dbReference>
<sequence>MLIRGPGPATISCIDSRFTKRNGFGVFWANIGVEPIDQLNSHLFPVRNRLFISRLGATLIAMVLLVLLGSCTAKPRQTLGTLEWDRIALPAPAAEKIVDIRVREGERLSAGQVVMQLDDRNTRAQLAATEAEVTRLAALLEELRNGPRSEEIQRAEASLAAARAEAEDARRNYQRLKELGAKDYVSQSDIDRAKASADAAAAQVDLTRAALLELQRGTRSEEIAQAEAALAQARAQAEAQSVLLQKLTVQAPRNGLLDSLPFKLGDEAPVGGPLAIMLVGDTPYARVYIPQPLRPGVQVGDQAQIFIEGIAQPFGGRVRMIRSEPSFTPYYALIGDDVARLSYLAEIQLGEDAVDLPAGLPLRAEFAGAGNSSDAR</sequence>
<dbReference type="Gene3D" id="2.40.50.100">
    <property type="match status" value="1"/>
</dbReference>
<dbReference type="InterPro" id="IPR059052">
    <property type="entry name" value="HH_YbhG-like"/>
</dbReference>